<dbReference type="OrthoDB" id="9974911at2"/>
<name>A0A0G3IFW9_9BURK</name>
<dbReference type="AlphaFoldDB" id="A0A0G3IFW9"/>
<dbReference type="RefSeq" id="WP_052654352.1">
    <property type="nucleotide sequence ID" value="NZ_CP011518.2"/>
</dbReference>
<sequence length="261" mass="28593">MTDTRSSDATVKQNNVSHWSRHPLLVGLIGFVMTAIVGTTITFLYNRLNAEREHAGARLAARRAAIVETHRWLFDYQGAAAHLETEIRIQTPPDALLSALKLYQAAAARAYATIPGADYILYQQGGGLGTEAENRDVAPGLQAVEKAVTAVVDERLMPLLKYSDSCLVARYAARRAQGTAPVSDDCGDLPELQATYPYMPRNLADRLQAYGECSEAFTSVMMALGTDPDETIWSNDSRNQSFAERIKKTLDGMCKPLGPQK</sequence>
<feature type="transmembrane region" description="Helical" evidence="1">
    <location>
        <begin position="24"/>
        <end position="45"/>
    </location>
</feature>
<proteinExistence type="predicted"/>
<dbReference type="PATRIC" id="fig|573737.6.peg.5705"/>
<keyword evidence="1" id="KW-0472">Membrane</keyword>
<dbReference type="EMBL" id="CP011518">
    <property type="protein sequence ID" value="AKK24791.1"/>
    <property type="molecule type" value="Genomic_DNA"/>
</dbReference>
<gene>
    <name evidence="2" type="ORF">MB84_28790</name>
</gene>
<reference evidence="2" key="1">
    <citation type="submission" date="2016-06" db="EMBL/GenBank/DDBJ databases">
        <title>Pandoraea oxalativorans DSM 23570 Genome Sequencing.</title>
        <authorList>
            <person name="Ee R."/>
            <person name="Lim Y.-L."/>
            <person name="Yong D."/>
            <person name="Yin W.-F."/>
            <person name="Chan K.-G."/>
        </authorList>
    </citation>
    <scope>NUCLEOTIDE SEQUENCE</scope>
    <source>
        <strain evidence="2">DSM 23570</strain>
        <plasmid evidence="2">pPO70-1</plasmid>
    </source>
</reference>
<evidence type="ECO:0000256" key="1">
    <source>
        <dbReference type="SAM" id="Phobius"/>
    </source>
</evidence>
<keyword evidence="1" id="KW-0812">Transmembrane</keyword>
<dbReference type="Proteomes" id="UP000035050">
    <property type="component" value="Plasmid pPO70-1"/>
</dbReference>
<geneLocation type="plasmid" evidence="2 3">
    <name>pPO70-1</name>
</geneLocation>
<dbReference type="KEGG" id="pox:MB84_28790"/>
<protein>
    <submittedName>
        <fullName evidence="2">Uncharacterized protein</fullName>
    </submittedName>
</protein>
<organism evidence="2 3">
    <name type="scientific">Pandoraea oxalativorans</name>
    <dbReference type="NCBI Taxonomy" id="573737"/>
    <lineage>
        <taxon>Bacteria</taxon>
        <taxon>Pseudomonadati</taxon>
        <taxon>Pseudomonadota</taxon>
        <taxon>Betaproteobacteria</taxon>
        <taxon>Burkholderiales</taxon>
        <taxon>Burkholderiaceae</taxon>
        <taxon>Pandoraea</taxon>
    </lineage>
</organism>
<accession>A0A0G3IFW9</accession>
<keyword evidence="1" id="KW-1133">Transmembrane helix</keyword>
<evidence type="ECO:0000313" key="2">
    <source>
        <dbReference type="EMBL" id="AKK24791.1"/>
    </source>
</evidence>
<keyword evidence="2" id="KW-0614">Plasmid</keyword>
<evidence type="ECO:0000313" key="3">
    <source>
        <dbReference type="Proteomes" id="UP000035050"/>
    </source>
</evidence>
<keyword evidence="3" id="KW-1185">Reference proteome</keyword>